<gene>
    <name evidence="2" type="ORF">G2W53_003394</name>
</gene>
<dbReference type="GO" id="GO:0009733">
    <property type="term" value="P:response to auxin"/>
    <property type="evidence" value="ECO:0007669"/>
    <property type="project" value="InterPro"/>
</dbReference>
<name>A0A835CGW0_9FABA</name>
<proteinExistence type="inferred from homology"/>
<protein>
    <submittedName>
        <fullName evidence="2">Auxin-induced protein X10A</fullName>
    </submittedName>
</protein>
<dbReference type="AlphaFoldDB" id="A0A835CGW0"/>
<evidence type="ECO:0000313" key="3">
    <source>
        <dbReference type="Proteomes" id="UP000634136"/>
    </source>
</evidence>
<sequence>MVNNPGKDDIYEFSFTVPITYMNRAMLNEYGCGYRKGTGVEDKRMKQSWSWTVRLRKALKSVEVPKGYVAVYVGEKMKRFVIPISYLNQPSFQDLLSQAEEEFGFHHPMGGLTIPCKEDEFLDITSHLNRL</sequence>
<accession>A0A835CGW0</accession>
<reference evidence="2" key="1">
    <citation type="submission" date="2020-09" db="EMBL/GenBank/DDBJ databases">
        <title>Genome-Enabled Discovery of Anthraquinone Biosynthesis in Senna tora.</title>
        <authorList>
            <person name="Kang S.-H."/>
            <person name="Pandey R.P."/>
            <person name="Lee C.-M."/>
            <person name="Sim J.-S."/>
            <person name="Jeong J.-T."/>
            <person name="Choi B.-S."/>
            <person name="Jung M."/>
            <person name="Ginzburg D."/>
            <person name="Zhao K."/>
            <person name="Won S.Y."/>
            <person name="Oh T.-J."/>
            <person name="Yu Y."/>
            <person name="Kim N.-H."/>
            <person name="Lee O.R."/>
            <person name="Lee T.-H."/>
            <person name="Bashyal P."/>
            <person name="Kim T.-S."/>
            <person name="Lee W.-H."/>
            <person name="Kawkins C."/>
            <person name="Kim C.-K."/>
            <person name="Kim J.S."/>
            <person name="Ahn B.O."/>
            <person name="Rhee S.Y."/>
            <person name="Sohng J.K."/>
        </authorList>
    </citation>
    <scope>NUCLEOTIDE SEQUENCE</scope>
    <source>
        <tissue evidence="2">Leaf</tissue>
    </source>
</reference>
<dbReference type="Pfam" id="PF02519">
    <property type="entry name" value="Auxin_inducible"/>
    <property type="match status" value="1"/>
</dbReference>
<dbReference type="EMBL" id="JAAIUW010000002">
    <property type="protein sequence ID" value="KAF7841096.1"/>
    <property type="molecule type" value="Genomic_DNA"/>
</dbReference>
<dbReference type="OrthoDB" id="625231at2759"/>
<evidence type="ECO:0000313" key="2">
    <source>
        <dbReference type="EMBL" id="KAF7841096.1"/>
    </source>
</evidence>
<comment type="similarity">
    <text evidence="1">Belongs to the ARG7 family.</text>
</comment>
<keyword evidence="3" id="KW-1185">Reference proteome</keyword>
<comment type="caution">
    <text evidence="2">The sequence shown here is derived from an EMBL/GenBank/DDBJ whole genome shotgun (WGS) entry which is preliminary data.</text>
</comment>
<dbReference type="Proteomes" id="UP000634136">
    <property type="component" value="Unassembled WGS sequence"/>
</dbReference>
<evidence type="ECO:0000256" key="1">
    <source>
        <dbReference type="ARBA" id="ARBA00006974"/>
    </source>
</evidence>
<dbReference type="PANTHER" id="PTHR31929">
    <property type="entry name" value="SAUR-LIKE AUXIN-RESPONSIVE PROTEIN FAMILY-RELATED"/>
    <property type="match status" value="1"/>
</dbReference>
<organism evidence="2 3">
    <name type="scientific">Senna tora</name>
    <dbReference type="NCBI Taxonomy" id="362788"/>
    <lineage>
        <taxon>Eukaryota</taxon>
        <taxon>Viridiplantae</taxon>
        <taxon>Streptophyta</taxon>
        <taxon>Embryophyta</taxon>
        <taxon>Tracheophyta</taxon>
        <taxon>Spermatophyta</taxon>
        <taxon>Magnoliopsida</taxon>
        <taxon>eudicotyledons</taxon>
        <taxon>Gunneridae</taxon>
        <taxon>Pentapetalae</taxon>
        <taxon>rosids</taxon>
        <taxon>fabids</taxon>
        <taxon>Fabales</taxon>
        <taxon>Fabaceae</taxon>
        <taxon>Caesalpinioideae</taxon>
        <taxon>Cassia clade</taxon>
        <taxon>Senna</taxon>
    </lineage>
</organism>
<dbReference type="InterPro" id="IPR003676">
    <property type="entry name" value="SAUR_fam"/>
</dbReference>